<dbReference type="PANTHER" id="PTHR21089:SF1">
    <property type="entry name" value="BIFUNCTIONAL 3-DEHYDROQUINATE DEHYDRATASE_SHIKIMATE DEHYDROGENASE, CHLOROPLASTIC"/>
    <property type="match status" value="1"/>
</dbReference>
<dbReference type="GO" id="GO:0005829">
    <property type="term" value="C:cytosol"/>
    <property type="evidence" value="ECO:0007669"/>
    <property type="project" value="TreeGrafter"/>
</dbReference>
<keyword evidence="6" id="KW-1185">Reference proteome</keyword>
<dbReference type="PANTHER" id="PTHR21089">
    <property type="entry name" value="SHIKIMATE DEHYDROGENASE"/>
    <property type="match status" value="1"/>
</dbReference>
<dbReference type="GO" id="GO:0009423">
    <property type="term" value="P:chorismate biosynthetic process"/>
    <property type="evidence" value="ECO:0007669"/>
    <property type="project" value="TreeGrafter"/>
</dbReference>
<dbReference type="Pfam" id="PF08501">
    <property type="entry name" value="Shikimate_dh_N"/>
    <property type="match status" value="1"/>
</dbReference>
<dbReference type="Gene3D" id="3.40.50.10860">
    <property type="entry name" value="Leucine Dehydrogenase, chain A, domain 1"/>
    <property type="match status" value="1"/>
</dbReference>
<keyword evidence="3" id="KW-0028">Amino-acid biosynthesis</keyword>
<keyword evidence="2" id="KW-0560">Oxidoreductase</keyword>
<evidence type="ECO:0000256" key="1">
    <source>
        <dbReference type="ARBA" id="ARBA00004871"/>
    </source>
</evidence>
<sequence length="246" mass="27622">MVEFGLIGKKLSHSFSKDYFSKKFMKLGLSNYTYELFPLADISQLTNLIKDHSELKGLNVTIPYKQEILPYLNSVDPTAEAVGAVNVVKIERGELIGYNSDFLGFKQSLEQWLPGKHKFKALILGTGGASKAVAAALQSMDIPFQYVSRTNSATAISYNTLKLNSDYIKGFNLIINTTPLGMSPNTEEYPDIPYSELTANHFLYDLIYNPEETQFLLHGKTMGCNTKNGLEMLHIQAEKSWEIWNS</sequence>
<dbReference type="GO" id="GO:0050661">
    <property type="term" value="F:NADP binding"/>
    <property type="evidence" value="ECO:0007669"/>
    <property type="project" value="TreeGrafter"/>
</dbReference>
<proteinExistence type="predicted"/>
<accession>A0A937F736</accession>
<evidence type="ECO:0000256" key="2">
    <source>
        <dbReference type="ARBA" id="ARBA00023002"/>
    </source>
</evidence>
<dbReference type="GO" id="GO:0004764">
    <property type="term" value="F:shikimate 3-dehydrogenase (NADP+) activity"/>
    <property type="evidence" value="ECO:0007669"/>
    <property type="project" value="InterPro"/>
</dbReference>
<keyword evidence="3" id="KW-0057">Aromatic amino acid biosynthesis</keyword>
<dbReference type="RefSeq" id="WP_202244032.1">
    <property type="nucleotide sequence ID" value="NZ_JAESIY010000004.1"/>
</dbReference>
<evidence type="ECO:0000313" key="6">
    <source>
        <dbReference type="Proteomes" id="UP000659388"/>
    </source>
</evidence>
<protein>
    <submittedName>
        <fullName evidence="5">Shikimate dehydrogenase</fullName>
    </submittedName>
</protein>
<evidence type="ECO:0000313" key="5">
    <source>
        <dbReference type="EMBL" id="MBL3656242.1"/>
    </source>
</evidence>
<organism evidence="5 6">
    <name type="scientific">Fulvivirga sediminis</name>
    <dbReference type="NCBI Taxonomy" id="2803949"/>
    <lineage>
        <taxon>Bacteria</taxon>
        <taxon>Pseudomonadati</taxon>
        <taxon>Bacteroidota</taxon>
        <taxon>Cytophagia</taxon>
        <taxon>Cytophagales</taxon>
        <taxon>Fulvivirgaceae</taxon>
        <taxon>Fulvivirga</taxon>
    </lineage>
</organism>
<dbReference type="GO" id="GO:0019632">
    <property type="term" value="P:shikimate metabolic process"/>
    <property type="evidence" value="ECO:0007669"/>
    <property type="project" value="TreeGrafter"/>
</dbReference>
<dbReference type="GO" id="GO:0009073">
    <property type="term" value="P:aromatic amino acid family biosynthetic process"/>
    <property type="evidence" value="ECO:0007669"/>
    <property type="project" value="UniProtKB-KW"/>
</dbReference>
<comment type="caution">
    <text evidence="5">The sequence shown here is derived from an EMBL/GenBank/DDBJ whole genome shotgun (WGS) entry which is preliminary data.</text>
</comment>
<dbReference type="SUPFAM" id="SSF51735">
    <property type="entry name" value="NAD(P)-binding Rossmann-fold domains"/>
    <property type="match status" value="1"/>
</dbReference>
<gene>
    <name evidence="5" type="ORF">JL102_08880</name>
</gene>
<dbReference type="InterPro" id="IPR036291">
    <property type="entry name" value="NAD(P)-bd_dom_sf"/>
</dbReference>
<feature type="domain" description="Shikimate dehydrogenase substrate binding N-terminal" evidence="4">
    <location>
        <begin position="6"/>
        <end position="88"/>
    </location>
</feature>
<evidence type="ECO:0000259" key="4">
    <source>
        <dbReference type="Pfam" id="PF08501"/>
    </source>
</evidence>
<dbReference type="AlphaFoldDB" id="A0A937F736"/>
<dbReference type="Proteomes" id="UP000659388">
    <property type="component" value="Unassembled WGS sequence"/>
</dbReference>
<dbReference type="InterPro" id="IPR022893">
    <property type="entry name" value="Shikimate_DH_fam"/>
</dbReference>
<evidence type="ECO:0000256" key="3">
    <source>
        <dbReference type="ARBA" id="ARBA00023141"/>
    </source>
</evidence>
<name>A0A937F736_9BACT</name>
<dbReference type="InterPro" id="IPR013708">
    <property type="entry name" value="Shikimate_DH-bd_N"/>
</dbReference>
<dbReference type="CDD" id="cd01065">
    <property type="entry name" value="NAD_bind_Shikimate_DH"/>
    <property type="match status" value="1"/>
</dbReference>
<comment type="pathway">
    <text evidence="1">Metabolic intermediate biosynthesis; chorismate biosynthesis; chorismate from D-erythrose 4-phosphate and phosphoenolpyruvate: step 4/7.</text>
</comment>
<dbReference type="EMBL" id="JAESIY010000004">
    <property type="protein sequence ID" value="MBL3656242.1"/>
    <property type="molecule type" value="Genomic_DNA"/>
</dbReference>
<dbReference type="InterPro" id="IPR046346">
    <property type="entry name" value="Aminoacid_DH-like_N_sf"/>
</dbReference>
<reference evidence="5" key="1">
    <citation type="submission" date="2021-01" db="EMBL/GenBank/DDBJ databases">
        <title>Fulvivirga kasyanovii gen. nov., sp nov., a novel member of the phylum Bacteroidetes isolated from seawater in a mussel farm.</title>
        <authorList>
            <person name="Zhao L.-H."/>
            <person name="Wang Z.-J."/>
        </authorList>
    </citation>
    <scope>NUCLEOTIDE SEQUENCE</scope>
    <source>
        <strain evidence="5">2943</strain>
    </source>
</reference>
<dbReference type="Gene3D" id="3.40.50.720">
    <property type="entry name" value="NAD(P)-binding Rossmann-like Domain"/>
    <property type="match status" value="1"/>
</dbReference>
<dbReference type="SUPFAM" id="SSF53223">
    <property type="entry name" value="Aminoacid dehydrogenase-like, N-terminal domain"/>
    <property type="match status" value="1"/>
</dbReference>